<organism evidence="10 11">
    <name type="scientific">Psychrobacillus faecigallinarum</name>
    <dbReference type="NCBI Taxonomy" id="2762235"/>
    <lineage>
        <taxon>Bacteria</taxon>
        <taxon>Bacillati</taxon>
        <taxon>Bacillota</taxon>
        <taxon>Bacilli</taxon>
        <taxon>Bacillales</taxon>
        <taxon>Bacillaceae</taxon>
        <taxon>Psychrobacillus</taxon>
    </lineage>
</organism>
<evidence type="ECO:0000256" key="3">
    <source>
        <dbReference type="ARBA" id="ARBA00022448"/>
    </source>
</evidence>
<feature type="transmembrane region" description="Helical" evidence="9">
    <location>
        <begin position="408"/>
        <end position="435"/>
    </location>
</feature>
<feature type="transmembrane region" description="Helical" evidence="9">
    <location>
        <begin position="7"/>
        <end position="30"/>
    </location>
</feature>
<feature type="transmembrane region" description="Helical" evidence="9">
    <location>
        <begin position="347"/>
        <end position="366"/>
    </location>
</feature>
<keyword evidence="11" id="KW-1185">Reference proteome</keyword>
<dbReference type="InterPro" id="IPR004685">
    <property type="entry name" value="Brnchd-chn_aa_trnsp_Livcs"/>
</dbReference>
<evidence type="ECO:0000256" key="9">
    <source>
        <dbReference type="RuleBase" id="RU362122"/>
    </source>
</evidence>
<evidence type="ECO:0000256" key="4">
    <source>
        <dbReference type="ARBA" id="ARBA00022475"/>
    </source>
</evidence>
<proteinExistence type="inferred from homology"/>
<comment type="similarity">
    <text evidence="2 9">Belongs to the branched chain amino acid transporter family.</text>
</comment>
<gene>
    <name evidence="10" type="primary">brnQ</name>
    <name evidence="10" type="ORF">H9650_03585</name>
</gene>
<evidence type="ECO:0000313" key="11">
    <source>
        <dbReference type="Proteomes" id="UP000640786"/>
    </source>
</evidence>
<evidence type="ECO:0000313" key="10">
    <source>
        <dbReference type="EMBL" id="MBD7943190.1"/>
    </source>
</evidence>
<feature type="transmembrane region" description="Helical" evidence="9">
    <location>
        <begin position="285"/>
        <end position="313"/>
    </location>
</feature>
<evidence type="ECO:0000256" key="2">
    <source>
        <dbReference type="ARBA" id="ARBA00008540"/>
    </source>
</evidence>
<evidence type="ECO:0000256" key="8">
    <source>
        <dbReference type="ARBA" id="ARBA00023136"/>
    </source>
</evidence>
<dbReference type="PANTHER" id="PTHR30588">
    <property type="entry name" value="BRANCHED-CHAIN AMINO ACID TRANSPORT SYSTEM 2 CARRIER PROTEIN"/>
    <property type="match status" value="1"/>
</dbReference>
<keyword evidence="7 9" id="KW-1133">Transmembrane helix</keyword>
<feature type="transmembrane region" description="Helical" evidence="9">
    <location>
        <begin position="120"/>
        <end position="141"/>
    </location>
</feature>
<dbReference type="PANTHER" id="PTHR30588:SF0">
    <property type="entry name" value="BRANCHED-CHAIN AMINO ACID PERMEASE BRNQ"/>
    <property type="match status" value="1"/>
</dbReference>
<feature type="transmembrane region" description="Helical" evidence="9">
    <location>
        <begin position="200"/>
        <end position="217"/>
    </location>
</feature>
<dbReference type="Proteomes" id="UP000640786">
    <property type="component" value="Unassembled WGS sequence"/>
</dbReference>
<dbReference type="EMBL" id="JACSQO010000001">
    <property type="protein sequence ID" value="MBD7943190.1"/>
    <property type="molecule type" value="Genomic_DNA"/>
</dbReference>
<feature type="transmembrane region" description="Helical" evidence="9">
    <location>
        <begin position="153"/>
        <end position="171"/>
    </location>
</feature>
<sequence>MEKKLSFFQIVAIGFMLFAMFLGAGNVIFAPVLGQQAGTNTPIAMAGFLVTGVGLVLLAIIALTKGGGTVEKLASRVSPKFAIVFSVLLFLTLGPIYVIPRTTSVVYEIAIKQLIADSSQIGLFLLIFSIIFIALTVYLSWETTKFVDRLGKLITPVFATLLVIIVAKSIFTPMGSVYGPIEGKGYETASDAFLKGFTQGYFTMDVLAAFVFGGIFIKSIDALGIRSKKEVSKVFIKAGLITVVGLVLLQVSMSWIGATSVDAVGYTTNGGELIALASKALFGQIGIYLIGIVIFLTGITTNVACLAAVAEYFERIIPKVSYKKWLIIFSLGSLIITNFGLTKILTMASPILMLLYPIAIALIILIFTDSWFKGSRSVYVGTIIGVGMVAITDALKEANIAVEALNNVFGFIPLFTSGAGWIVTGLIGAVIGYFFKKEKQEETGELQEV</sequence>
<keyword evidence="6 9" id="KW-0029">Amino-acid transport</keyword>
<feature type="transmembrane region" description="Helical" evidence="9">
    <location>
        <begin position="325"/>
        <end position="341"/>
    </location>
</feature>
<dbReference type="NCBIfam" id="TIGR00796">
    <property type="entry name" value="livcs"/>
    <property type="match status" value="1"/>
</dbReference>
<keyword evidence="3 9" id="KW-0813">Transport</keyword>
<feature type="transmembrane region" description="Helical" evidence="9">
    <location>
        <begin position="42"/>
        <end position="61"/>
    </location>
</feature>
<keyword evidence="5 9" id="KW-0812">Transmembrane</keyword>
<keyword evidence="4" id="KW-1003">Cell membrane</keyword>
<feature type="transmembrane region" description="Helical" evidence="9">
    <location>
        <begin position="238"/>
        <end position="258"/>
    </location>
</feature>
<comment type="caution">
    <text evidence="10">The sequence shown here is derived from an EMBL/GenBank/DDBJ whole genome shotgun (WGS) entry which is preliminary data.</text>
</comment>
<evidence type="ECO:0000256" key="1">
    <source>
        <dbReference type="ARBA" id="ARBA00004651"/>
    </source>
</evidence>
<keyword evidence="8 9" id="KW-0472">Membrane</keyword>
<comment type="function">
    <text evidence="9">Component of the transport system for branched-chain amino acids.</text>
</comment>
<reference evidence="10 11" key="1">
    <citation type="submission" date="2020-08" db="EMBL/GenBank/DDBJ databases">
        <title>A Genomic Blueprint of the Chicken Gut Microbiome.</title>
        <authorList>
            <person name="Gilroy R."/>
            <person name="Ravi A."/>
            <person name="Getino M."/>
            <person name="Pursley I."/>
            <person name="Horton D.L."/>
            <person name="Alikhan N.-F."/>
            <person name="Baker D."/>
            <person name="Gharbi K."/>
            <person name="Hall N."/>
            <person name="Watson M."/>
            <person name="Adriaenssens E.M."/>
            <person name="Foster-Nyarko E."/>
            <person name="Jarju S."/>
            <person name="Secka A."/>
            <person name="Antonio M."/>
            <person name="Oren A."/>
            <person name="Chaudhuri R."/>
            <person name="La Ragione R.M."/>
            <person name="Hildebrand F."/>
            <person name="Pallen M.J."/>
        </authorList>
    </citation>
    <scope>NUCLEOTIDE SEQUENCE [LARGE SCALE GENOMIC DNA]</scope>
    <source>
        <strain evidence="10 11">Sa2BUA9</strain>
    </source>
</reference>
<dbReference type="Gene3D" id="1.20.1740.10">
    <property type="entry name" value="Amino acid/polyamine transporter I"/>
    <property type="match status" value="1"/>
</dbReference>
<comment type="subcellular location">
    <subcellularLocation>
        <location evidence="1 9">Cell membrane</location>
        <topology evidence="1 9">Multi-pass membrane protein</topology>
    </subcellularLocation>
</comment>
<evidence type="ECO:0000256" key="7">
    <source>
        <dbReference type="ARBA" id="ARBA00022989"/>
    </source>
</evidence>
<evidence type="ECO:0000256" key="6">
    <source>
        <dbReference type="ARBA" id="ARBA00022970"/>
    </source>
</evidence>
<protein>
    <recommendedName>
        <fullName evidence="9">Branched-chain amino acid transport system carrier protein</fullName>
    </recommendedName>
</protein>
<accession>A0ABR8R6B2</accession>
<dbReference type="Pfam" id="PF05525">
    <property type="entry name" value="Branch_AA_trans"/>
    <property type="match status" value="1"/>
</dbReference>
<evidence type="ECO:0000256" key="5">
    <source>
        <dbReference type="ARBA" id="ARBA00022692"/>
    </source>
</evidence>
<dbReference type="RefSeq" id="WP_191696579.1">
    <property type="nucleotide sequence ID" value="NZ_JACSQO010000001.1"/>
</dbReference>
<feature type="transmembrane region" description="Helical" evidence="9">
    <location>
        <begin position="378"/>
        <end position="396"/>
    </location>
</feature>
<feature type="transmembrane region" description="Helical" evidence="9">
    <location>
        <begin position="81"/>
        <end position="100"/>
    </location>
</feature>
<name>A0ABR8R6B2_9BACI</name>